<name>A0A841TP98_9BACL</name>
<dbReference type="SMART" id="SM00710">
    <property type="entry name" value="PbH1"/>
    <property type="match status" value="6"/>
</dbReference>
<dbReference type="EMBL" id="JACJVR010000004">
    <property type="protein sequence ID" value="MBB6690107.1"/>
    <property type="molecule type" value="Genomic_DNA"/>
</dbReference>
<keyword evidence="2" id="KW-1185">Reference proteome</keyword>
<dbReference type="Proteomes" id="UP000553776">
    <property type="component" value="Unassembled WGS sequence"/>
</dbReference>
<proteinExistence type="predicted"/>
<dbReference type="InterPro" id="IPR011050">
    <property type="entry name" value="Pectin_lyase_fold/virulence"/>
</dbReference>
<evidence type="ECO:0000313" key="1">
    <source>
        <dbReference type="EMBL" id="MBB6690107.1"/>
    </source>
</evidence>
<dbReference type="AlphaFoldDB" id="A0A841TP98"/>
<sequence length="526" mass="52318">MEIATFEQLKNAIENANDGDVLTLIVLNDLLFASSVVISRSLTIHLTNGSGANEVVLSFAAGGNFRHFSTNPNGTTALADVPNLIMTIGEGIVLNGNNTSGGIGFNSSGGQLILDGCSIINCVRSGSGVAGNGGGLWVGGHTAICTLSMQDVLIANCSAINGGGVFVNDNAVCTMNNGEISGNTAIQDNSNGGGVYVFSAANSFTMNGGTIKNNTASNGGGVFNLNGIFTMSGNAAIVGNTGSNSAGTAGNGGGVYNLGGHFTMNDGAISGNTTARIGGGVRNHGAGAVFDMLGGEISGNASVGDAGGGVTNISGATFNLYGGKISGNTSAVFSGGGINNQASTLVMTGGEISGNTASSGGGVLNWSNARFTMEGGIISDNKTFAAEGRGGGVFNFGPATFTMSGGIISGHTTASYGGGINNSGADAIVAIAGGTISNNTAIVDGGGVWIDHGSLANLVVEPGAIFSNNSASRAFSRNPIDDELYFTHSFGTRWTSPFTQGYNNYDISYINGTPFSLPAVAIANAD</sequence>
<dbReference type="RefSeq" id="WP_185134129.1">
    <property type="nucleotide sequence ID" value="NZ_JACJVR010000004.1"/>
</dbReference>
<comment type="caution">
    <text evidence="1">The sequence shown here is derived from an EMBL/GenBank/DDBJ whole genome shotgun (WGS) entry which is preliminary data.</text>
</comment>
<gene>
    <name evidence="1" type="ORF">H7B90_01715</name>
</gene>
<evidence type="ECO:0000313" key="2">
    <source>
        <dbReference type="Proteomes" id="UP000553776"/>
    </source>
</evidence>
<evidence type="ECO:0008006" key="3">
    <source>
        <dbReference type="Google" id="ProtNLM"/>
    </source>
</evidence>
<reference evidence="1 2" key="1">
    <citation type="submission" date="2020-08" db="EMBL/GenBank/DDBJ databases">
        <title>Cohnella phylogeny.</title>
        <authorList>
            <person name="Dunlap C."/>
        </authorList>
    </citation>
    <scope>NUCLEOTIDE SEQUENCE [LARGE SCALE GENOMIC DNA]</scope>
    <source>
        <strain evidence="1 2">DSM 25239</strain>
    </source>
</reference>
<protein>
    <recommendedName>
        <fullName evidence="3">Outer membrane repeat protein</fullName>
    </recommendedName>
</protein>
<accession>A0A841TP98</accession>
<dbReference type="SUPFAM" id="SSF51126">
    <property type="entry name" value="Pectin lyase-like"/>
    <property type="match status" value="1"/>
</dbReference>
<dbReference type="InterPro" id="IPR006626">
    <property type="entry name" value="PbH1"/>
</dbReference>
<organism evidence="1 2">
    <name type="scientific">Cohnella xylanilytica</name>
    <dbReference type="NCBI Taxonomy" id="557555"/>
    <lineage>
        <taxon>Bacteria</taxon>
        <taxon>Bacillati</taxon>
        <taxon>Bacillota</taxon>
        <taxon>Bacilli</taxon>
        <taxon>Bacillales</taxon>
        <taxon>Paenibacillaceae</taxon>
        <taxon>Cohnella</taxon>
    </lineage>
</organism>
<dbReference type="InterPro" id="IPR012332">
    <property type="entry name" value="Autotransporter_pectin_lyase_C"/>
</dbReference>
<dbReference type="Gene3D" id="2.160.20.20">
    <property type="match status" value="1"/>
</dbReference>